<dbReference type="PANTHER" id="PTHR33295">
    <property type="entry name" value="ATPASE"/>
    <property type="match status" value="1"/>
</dbReference>
<comment type="caution">
    <text evidence="3">The sequence shown here is derived from an EMBL/GenBank/DDBJ whole genome shotgun (WGS) entry which is preliminary data.</text>
</comment>
<organism evidence="3 4">
    <name type="scientific">Bifidobacterium samirii</name>
    <dbReference type="NCBI Taxonomy" id="2306974"/>
    <lineage>
        <taxon>Bacteria</taxon>
        <taxon>Bacillati</taxon>
        <taxon>Actinomycetota</taxon>
        <taxon>Actinomycetes</taxon>
        <taxon>Bifidobacteriales</taxon>
        <taxon>Bifidobacteriaceae</taxon>
        <taxon>Bifidobacterium</taxon>
    </lineage>
</organism>
<evidence type="ECO:0000313" key="3">
    <source>
        <dbReference type="EMBL" id="RSX54646.1"/>
    </source>
</evidence>
<sequence length="406" mass="46945">MSNEPQQWEEPVIERPQYMRWLERWKDRDVIKVVTGLRRCGKSRMLDMFRTRLLEQGVDERHIVAINFESLDEEYPLEAKPLYDHIVARLAPGRNYVFLDEIQHVADFERAVDGLYVRDDVDLYITGSNADMLSGELATRLTGRYVELRMLPLSFREYRSARPADESADRSFERYLTYGGLPYAAVLDDEQDIADYLGGVFNTILVKDVARRHPKIDMTAFNEVAAFLADNVGNVTSATGIAGAMQQSRRGISPNTVRDYIAAMLENYLLFRADRYDIKGKAYLRTLEKYYLGDPGFRFWFLGKSGGDIGHRIENVVYLELLRRHRTVRIGKVDSTEIDFYASDADGDHYYQVSMSVLDERTLERELRPLHRIDDNHPKTLLTMDRIGNGNHAGILQRNLVDWLLD</sequence>
<dbReference type="EMBL" id="QXGK01000016">
    <property type="protein sequence ID" value="RSX54646.1"/>
    <property type="molecule type" value="Genomic_DNA"/>
</dbReference>
<proteinExistence type="predicted"/>
<dbReference type="InterPro" id="IPR025420">
    <property type="entry name" value="DUF4143"/>
</dbReference>
<accession>A0A430FPA0</accession>
<name>A0A430FPA0_9BIFI</name>
<dbReference type="Proteomes" id="UP000287470">
    <property type="component" value="Unassembled WGS sequence"/>
</dbReference>
<dbReference type="Pfam" id="PF13635">
    <property type="entry name" value="DUF4143"/>
    <property type="match status" value="1"/>
</dbReference>
<dbReference type="OrthoDB" id="9801684at2"/>
<dbReference type="Pfam" id="PF13173">
    <property type="entry name" value="AAA_14"/>
    <property type="match status" value="1"/>
</dbReference>
<keyword evidence="4" id="KW-1185">Reference proteome</keyword>
<reference evidence="3 4" key="1">
    <citation type="submission" date="2018-09" db="EMBL/GenBank/DDBJ databases">
        <title>Characterization of the phylogenetic diversity of five novel species belonging to the genus Bifidobacterium.</title>
        <authorList>
            <person name="Lugli G.A."/>
            <person name="Duranti S."/>
            <person name="Milani C."/>
        </authorList>
    </citation>
    <scope>NUCLEOTIDE SEQUENCE [LARGE SCALE GENOMIC DNA]</scope>
    <source>
        <strain evidence="3 4">2033B</strain>
    </source>
</reference>
<feature type="domain" description="DUF4143" evidence="2">
    <location>
        <begin position="207"/>
        <end position="347"/>
    </location>
</feature>
<dbReference type="SUPFAM" id="SSF52540">
    <property type="entry name" value="P-loop containing nucleoside triphosphate hydrolases"/>
    <property type="match status" value="1"/>
</dbReference>
<dbReference type="AlphaFoldDB" id="A0A430FPA0"/>
<feature type="domain" description="AAA" evidence="1">
    <location>
        <begin position="31"/>
        <end position="158"/>
    </location>
</feature>
<dbReference type="InterPro" id="IPR041682">
    <property type="entry name" value="AAA_14"/>
</dbReference>
<dbReference type="RefSeq" id="WP_125968766.1">
    <property type="nucleotide sequence ID" value="NZ_QXGK01000016.1"/>
</dbReference>
<protein>
    <submittedName>
        <fullName evidence="3">ATPase AAA</fullName>
    </submittedName>
</protein>
<gene>
    <name evidence="3" type="ORF">D2E24_1506</name>
</gene>
<evidence type="ECO:0000259" key="2">
    <source>
        <dbReference type="Pfam" id="PF13635"/>
    </source>
</evidence>
<evidence type="ECO:0000259" key="1">
    <source>
        <dbReference type="Pfam" id="PF13173"/>
    </source>
</evidence>
<dbReference type="PANTHER" id="PTHR33295:SF20">
    <property type="entry name" value="ATPASE"/>
    <property type="match status" value="1"/>
</dbReference>
<dbReference type="InterPro" id="IPR027417">
    <property type="entry name" value="P-loop_NTPase"/>
</dbReference>
<evidence type="ECO:0000313" key="4">
    <source>
        <dbReference type="Proteomes" id="UP000287470"/>
    </source>
</evidence>